<protein>
    <recommendedName>
        <fullName evidence="6">C2H2-type domain-containing protein</fullName>
    </recommendedName>
</protein>
<reference evidence="7 8" key="1">
    <citation type="journal article" date="2020" name="ISME J.">
        <title>Uncovering the hidden diversity of litter-decomposition mechanisms in mushroom-forming fungi.</title>
        <authorList>
            <person name="Floudas D."/>
            <person name="Bentzer J."/>
            <person name="Ahren D."/>
            <person name="Johansson T."/>
            <person name="Persson P."/>
            <person name="Tunlid A."/>
        </authorList>
    </citation>
    <scope>NUCLEOTIDE SEQUENCE [LARGE SCALE GENOMIC DNA]</scope>
    <source>
        <strain evidence="7 8">CBS 146.42</strain>
    </source>
</reference>
<dbReference type="Gene3D" id="3.30.160.60">
    <property type="entry name" value="Classic Zinc Finger"/>
    <property type="match status" value="1"/>
</dbReference>
<dbReference type="SMART" id="SM00355">
    <property type="entry name" value="ZnF_C2H2"/>
    <property type="match status" value="2"/>
</dbReference>
<dbReference type="PANTHER" id="PTHR23235">
    <property type="entry name" value="KRUEPPEL-LIKE TRANSCRIPTION FACTOR"/>
    <property type="match status" value="1"/>
</dbReference>
<organism evidence="7 8">
    <name type="scientific">Leucocoprinus leucothites</name>
    <dbReference type="NCBI Taxonomy" id="201217"/>
    <lineage>
        <taxon>Eukaryota</taxon>
        <taxon>Fungi</taxon>
        <taxon>Dikarya</taxon>
        <taxon>Basidiomycota</taxon>
        <taxon>Agaricomycotina</taxon>
        <taxon>Agaricomycetes</taxon>
        <taxon>Agaricomycetidae</taxon>
        <taxon>Agaricales</taxon>
        <taxon>Agaricineae</taxon>
        <taxon>Agaricaceae</taxon>
        <taxon>Leucocoprinus</taxon>
    </lineage>
</organism>
<feature type="region of interest" description="Disordered" evidence="5">
    <location>
        <begin position="184"/>
        <end position="286"/>
    </location>
</feature>
<feature type="domain" description="C2H2-type" evidence="6">
    <location>
        <begin position="382"/>
        <end position="409"/>
    </location>
</feature>
<dbReference type="OrthoDB" id="3437960at2759"/>
<dbReference type="PROSITE" id="PS00028">
    <property type="entry name" value="ZINC_FINGER_C2H2_1"/>
    <property type="match status" value="2"/>
</dbReference>
<evidence type="ECO:0000259" key="6">
    <source>
        <dbReference type="PROSITE" id="PS50157"/>
    </source>
</evidence>
<feature type="compositionally biased region" description="Low complexity" evidence="5">
    <location>
        <begin position="256"/>
        <end position="266"/>
    </location>
</feature>
<proteinExistence type="predicted"/>
<dbReference type="InterPro" id="IPR036236">
    <property type="entry name" value="Znf_C2H2_sf"/>
</dbReference>
<evidence type="ECO:0000256" key="2">
    <source>
        <dbReference type="ARBA" id="ARBA00022771"/>
    </source>
</evidence>
<dbReference type="AlphaFoldDB" id="A0A8H5G6H8"/>
<keyword evidence="8" id="KW-1185">Reference proteome</keyword>
<comment type="caution">
    <text evidence="7">The sequence shown here is derived from an EMBL/GenBank/DDBJ whole genome shotgun (WGS) entry which is preliminary data.</text>
</comment>
<evidence type="ECO:0000313" key="7">
    <source>
        <dbReference type="EMBL" id="KAF5359095.1"/>
    </source>
</evidence>
<gene>
    <name evidence="7" type="ORF">D9756_003531</name>
</gene>
<feature type="region of interest" description="Disordered" evidence="5">
    <location>
        <begin position="401"/>
        <end position="430"/>
    </location>
</feature>
<dbReference type="InterPro" id="IPR013087">
    <property type="entry name" value="Znf_C2H2_type"/>
</dbReference>
<dbReference type="Pfam" id="PF00096">
    <property type="entry name" value="zf-C2H2"/>
    <property type="match status" value="1"/>
</dbReference>
<sequence length="430" mass="47046">MAFTDHDDFPISISVVAPFEDDPYGLSQPLPATDDDFFNDTVSQFKDDLLSPLYSMDSPLSESYSPSSPESLYSLTSSLDSPLYSPQSVSLMASPFSTVSEDLDDFLNPTVSPRDITSSTIDSSFWASSTAADESDRYIEPLFEGTVEDPQSQDLVAIDGLESPVPTSSTLFSPQKTTELHITIPSVPSSRPATPFNNYPGSPASRLSAPSLHEERSLSPADSDVYSQHSDCASPLSRSLSPLPGYESIRSRRRSSTSSDSSLRVRTSPKRGSPRQHPYPRPTTGPAYATAAEAASMTLEGYMLVVEALQEKDAFKGRDWRNGLPKLVKPIVGSAQTRRASKERRTDCAAFDCPVKGCGSSVTKKHNLMYHLQSHYGFESSYRCHICQRGISHAASLKRHMKGHEPETIGTRARISSSVNGNRKKRGKKN</sequence>
<dbReference type="PROSITE" id="PS50157">
    <property type="entry name" value="ZINC_FINGER_C2H2_2"/>
    <property type="match status" value="2"/>
</dbReference>
<accession>A0A8H5G6H8</accession>
<dbReference type="EMBL" id="JAACJO010000004">
    <property type="protein sequence ID" value="KAF5359095.1"/>
    <property type="molecule type" value="Genomic_DNA"/>
</dbReference>
<feature type="domain" description="C2H2-type" evidence="6">
    <location>
        <begin position="351"/>
        <end position="380"/>
    </location>
</feature>
<evidence type="ECO:0000256" key="5">
    <source>
        <dbReference type="SAM" id="MobiDB-lite"/>
    </source>
</evidence>
<evidence type="ECO:0000313" key="8">
    <source>
        <dbReference type="Proteomes" id="UP000559027"/>
    </source>
</evidence>
<evidence type="ECO:0000256" key="4">
    <source>
        <dbReference type="PROSITE-ProRule" id="PRU00042"/>
    </source>
</evidence>
<feature type="compositionally biased region" description="Polar residues" evidence="5">
    <location>
        <begin position="186"/>
        <end position="200"/>
    </location>
</feature>
<dbReference type="GO" id="GO:0000978">
    <property type="term" value="F:RNA polymerase II cis-regulatory region sequence-specific DNA binding"/>
    <property type="evidence" value="ECO:0007669"/>
    <property type="project" value="TreeGrafter"/>
</dbReference>
<keyword evidence="2 4" id="KW-0863">Zinc-finger</keyword>
<dbReference type="SUPFAM" id="SSF57667">
    <property type="entry name" value="beta-beta-alpha zinc fingers"/>
    <property type="match status" value="1"/>
</dbReference>
<keyword evidence="1" id="KW-0479">Metal-binding</keyword>
<keyword evidence="3" id="KW-0862">Zinc</keyword>
<dbReference type="Proteomes" id="UP000559027">
    <property type="component" value="Unassembled WGS sequence"/>
</dbReference>
<evidence type="ECO:0000256" key="3">
    <source>
        <dbReference type="ARBA" id="ARBA00022833"/>
    </source>
</evidence>
<dbReference type="GO" id="GO:0008270">
    <property type="term" value="F:zinc ion binding"/>
    <property type="evidence" value="ECO:0007669"/>
    <property type="project" value="UniProtKB-KW"/>
</dbReference>
<feature type="compositionally biased region" description="Low complexity" evidence="5">
    <location>
        <begin position="234"/>
        <end position="244"/>
    </location>
</feature>
<dbReference type="PANTHER" id="PTHR23235:SF120">
    <property type="entry name" value="KRUPPEL-LIKE FACTOR 15"/>
    <property type="match status" value="1"/>
</dbReference>
<dbReference type="GO" id="GO:0000981">
    <property type="term" value="F:DNA-binding transcription factor activity, RNA polymerase II-specific"/>
    <property type="evidence" value="ECO:0007669"/>
    <property type="project" value="TreeGrafter"/>
</dbReference>
<name>A0A8H5G6H8_9AGAR</name>
<evidence type="ECO:0000256" key="1">
    <source>
        <dbReference type="ARBA" id="ARBA00022723"/>
    </source>
</evidence>